<dbReference type="Proteomes" id="UP001066276">
    <property type="component" value="Chromosome 7"/>
</dbReference>
<feature type="domain" description="ETS" evidence="9">
    <location>
        <begin position="171"/>
        <end position="254"/>
    </location>
</feature>
<evidence type="ECO:0000256" key="5">
    <source>
        <dbReference type="ARBA" id="ARBA00023163"/>
    </source>
</evidence>
<evidence type="ECO:0000256" key="8">
    <source>
        <dbReference type="SAM" id="MobiDB-lite"/>
    </source>
</evidence>
<dbReference type="PRINTS" id="PR00454">
    <property type="entry name" value="ETSDOMAIN"/>
</dbReference>
<dbReference type="PROSITE" id="PS00346">
    <property type="entry name" value="ETS_DOMAIN_2"/>
    <property type="match status" value="1"/>
</dbReference>
<name>A0AAV7PUD3_PLEWA</name>
<evidence type="ECO:0000313" key="11">
    <source>
        <dbReference type="Proteomes" id="UP001066276"/>
    </source>
</evidence>
<dbReference type="InterPro" id="IPR036388">
    <property type="entry name" value="WH-like_DNA-bd_sf"/>
</dbReference>
<keyword evidence="5" id="KW-0804">Transcription</keyword>
<dbReference type="GO" id="GO:0000981">
    <property type="term" value="F:DNA-binding transcription factor activity, RNA polymerase II-specific"/>
    <property type="evidence" value="ECO:0007669"/>
    <property type="project" value="TreeGrafter"/>
</dbReference>
<proteinExistence type="inferred from homology"/>
<evidence type="ECO:0000256" key="1">
    <source>
        <dbReference type="ARBA" id="ARBA00004123"/>
    </source>
</evidence>
<evidence type="ECO:0000313" key="10">
    <source>
        <dbReference type="EMBL" id="KAJ1131806.1"/>
    </source>
</evidence>
<dbReference type="EMBL" id="JANPWB010000011">
    <property type="protein sequence ID" value="KAJ1131806.1"/>
    <property type="molecule type" value="Genomic_DNA"/>
</dbReference>
<dbReference type="SMART" id="SM00413">
    <property type="entry name" value="ETS"/>
    <property type="match status" value="1"/>
</dbReference>
<dbReference type="GO" id="GO:0005634">
    <property type="term" value="C:nucleus"/>
    <property type="evidence" value="ECO:0007669"/>
    <property type="project" value="UniProtKB-SubCell"/>
</dbReference>
<accession>A0AAV7PUD3</accession>
<gene>
    <name evidence="10" type="ORF">NDU88_010139</name>
</gene>
<dbReference type="FunFam" id="1.10.10.10:FF:000250">
    <property type="entry name" value="transcription factor Spi-B isoform X1"/>
    <property type="match status" value="1"/>
</dbReference>
<comment type="caution">
    <text evidence="10">The sequence shown here is derived from an EMBL/GenBank/DDBJ whole genome shotgun (WGS) entry which is preliminary data.</text>
</comment>
<dbReference type="PROSITE" id="PS50061">
    <property type="entry name" value="ETS_DOMAIN_3"/>
    <property type="match status" value="1"/>
</dbReference>
<reference evidence="10" key="1">
    <citation type="journal article" date="2022" name="bioRxiv">
        <title>Sequencing and chromosome-scale assembly of the giantPleurodeles waltlgenome.</title>
        <authorList>
            <person name="Brown T."/>
            <person name="Elewa A."/>
            <person name="Iarovenko S."/>
            <person name="Subramanian E."/>
            <person name="Araus A.J."/>
            <person name="Petzold A."/>
            <person name="Susuki M."/>
            <person name="Suzuki K.-i.T."/>
            <person name="Hayashi T."/>
            <person name="Toyoda A."/>
            <person name="Oliveira C."/>
            <person name="Osipova E."/>
            <person name="Leigh N.D."/>
            <person name="Simon A."/>
            <person name="Yun M.H."/>
        </authorList>
    </citation>
    <scope>NUCLEOTIDE SEQUENCE</scope>
    <source>
        <strain evidence="10">20211129_DDA</strain>
        <tissue evidence="10">Liver</tissue>
    </source>
</reference>
<dbReference type="InterPro" id="IPR036390">
    <property type="entry name" value="WH_DNA-bd_sf"/>
</dbReference>
<dbReference type="AlphaFoldDB" id="A0AAV7PUD3"/>
<keyword evidence="4 7" id="KW-0238">DNA-binding</keyword>
<dbReference type="PANTHER" id="PTHR11849:SF184">
    <property type="entry name" value="ETS DOMAIN-CONTAINING PROTEIN"/>
    <property type="match status" value="1"/>
</dbReference>
<dbReference type="Gene3D" id="1.10.10.10">
    <property type="entry name" value="Winged helix-like DNA-binding domain superfamily/Winged helix DNA-binding domain"/>
    <property type="match status" value="1"/>
</dbReference>
<dbReference type="GO" id="GO:0043565">
    <property type="term" value="F:sequence-specific DNA binding"/>
    <property type="evidence" value="ECO:0007669"/>
    <property type="project" value="InterPro"/>
</dbReference>
<evidence type="ECO:0000259" key="9">
    <source>
        <dbReference type="PROSITE" id="PS50061"/>
    </source>
</evidence>
<comment type="similarity">
    <text evidence="2 7">Belongs to the ETS family.</text>
</comment>
<evidence type="ECO:0000256" key="4">
    <source>
        <dbReference type="ARBA" id="ARBA00023125"/>
    </source>
</evidence>
<dbReference type="SUPFAM" id="SSF46785">
    <property type="entry name" value="Winged helix' DNA-binding domain"/>
    <property type="match status" value="1"/>
</dbReference>
<evidence type="ECO:0000256" key="6">
    <source>
        <dbReference type="ARBA" id="ARBA00023242"/>
    </source>
</evidence>
<dbReference type="PANTHER" id="PTHR11849">
    <property type="entry name" value="ETS"/>
    <property type="match status" value="1"/>
</dbReference>
<dbReference type="InterPro" id="IPR000418">
    <property type="entry name" value="Ets_dom"/>
</dbReference>
<organism evidence="10 11">
    <name type="scientific">Pleurodeles waltl</name>
    <name type="common">Iberian ribbed newt</name>
    <dbReference type="NCBI Taxonomy" id="8319"/>
    <lineage>
        <taxon>Eukaryota</taxon>
        <taxon>Metazoa</taxon>
        <taxon>Chordata</taxon>
        <taxon>Craniata</taxon>
        <taxon>Vertebrata</taxon>
        <taxon>Euteleostomi</taxon>
        <taxon>Amphibia</taxon>
        <taxon>Batrachia</taxon>
        <taxon>Caudata</taxon>
        <taxon>Salamandroidea</taxon>
        <taxon>Salamandridae</taxon>
        <taxon>Pleurodelinae</taxon>
        <taxon>Pleurodeles</taxon>
    </lineage>
</organism>
<evidence type="ECO:0000256" key="3">
    <source>
        <dbReference type="ARBA" id="ARBA00023015"/>
    </source>
</evidence>
<comment type="subcellular location">
    <subcellularLocation>
        <location evidence="1 7">Nucleus</location>
    </subcellularLocation>
</comment>
<keyword evidence="3" id="KW-0805">Transcription regulation</keyword>
<evidence type="ECO:0000256" key="2">
    <source>
        <dbReference type="ARBA" id="ARBA00005562"/>
    </source>
</evidence>
<evidence type="ECO:0000256" key="7">
    <source>
        <dbReference type="RuleBase" id="RU004019"/>
    </source>
</evidence>
<dbReference type="GO" id="GO:0030154">
    <property type="term" value="P:cell differentiation"/>
    <property type="evidence" value="ECO:0007669"/>
    <property type="project" value="TreeGrafter"/>
</dbReference>
<dbReference type="InterPro" id="IPR046328">
    <property type="entry name" value="ETS_fam"/>
</dbReference>
<sequence length="269" mass="30977">MLTLDHIQFDSPHFTSSYSDGLIYDMDSVCKQSSTPSYLSHPDSQADFLWNWMEQQESNYDAYGNGQLTALQNVQVSYMPNGYQPYPLETDVVDEVAQGLCPMPEENYEPQAYPQYPQYQAGCTLSLQSSSEEEEYPNRDSPQLEVSDCESDETLNAGEAGGCDSGIRKKVRLYRFLLELLQSGQMKECVWWLDQERGTFQFSSKHKELLAHRWGQQKGNRKKMTYQKMARALRNYGKTGEILKVKKKLTYQFDCRLLEGRKSTPRALS</sequence>
<feature type="region of interest" description="Disordered" evidence="8">
    <location>
        <begin position="127"/>
        <end position="157"/>
    </location>
</feature>
<keyword evidence="11" id="KW-1185">Reference proteome</keyword>
<keyword evidence="6 7" id="KW-0539">Nucleus</keyword>
<dbReference type="Pfam" id="PF00178">
    <property type="entry name" value="Ets"/>
    <property type="match status" value="1"/>
</dbReference>
<protein>
    <recommendedName>
        <fullName evidence="9">ETS domain-containing protein</fullName>
    </recommendedName>
</protein>